<accession>A0A8E2LP86</accession>
<dbReference type="RefSeq" id="WP_075549631.1">
    <property type="nucleotide sequence ID" value="NZ_LWCM01000143.1"/>
</dbReference>
<dbReference type="Proteomes" id="UP000271464">
    <property type="component" value="Unassembled WGS sequence"/>
</dbReference>
<dbReference type="EMBL" id="UPHM01000012">
    <property type="protein sequence ID" value="VAZ88154.1"/>
    <property type="molecule type" value="Genomic_DNA"/>
</dbReference>
<evidence type="ECO:0000313" key="5">
    <source>
        <dbReference type="Proteomes" id="UP000271464"/>
    </source>
</evidence>
<evidence type="ECO:0000313" key="2">
    <source>
        <dbReference type="EMBL" id="ORC08269.1"/>
    </source>
</evidence>
<keyword evidence="5" id="KW-1185">Reference proteome</keyword>
<dbReference type="EMBL" id="MWQA01000001">
    <property type="protein sequence ID" value="ORC08269.1"/>
    <property type="molecule type" value="Genomic_DNA"/>
</dbReference>
<reference evidence="2 4" key="1">
    <citation type="submission" date="2017-02" db="EMBL/GenBank/DDBJ databases">
        <title>Mycobacterium kansasii genomes.</title>
        <authorList>
            <person name="Borowka P."/>
            <person name="Strapagiel D."/>
            <person name="Marciniak B."/>
            <person name="Lach J."/>
            <person name="Bakula Z."/>
            <person name="Van Ingen J."/>
            <person name="Safianowska A."/>
            <person name="Brzostek A."/>
            <person name="Dziadek J."/>
            <person name="Jagielski T."/>
        </authorList>
    </citation>
    <scope>NUCLEOTIDE SEQUENCE [LARGE SCALE GENOMIC DNA]</scope>
    <source>
        <strain evidence="2 4">12MK</strain>
    </source>
</reference>
<comment type="caution">
    <text evidence="2">The sequence shown here is derived from an EMBL/GenBank/DDBJ whole genome shotgun (WGS) entry which is preliminary data.</text>
</comment>
<organism evidence="2 4">
    <name type="scientific">Mycobacterium persicum</name>
    <dbReference type="NCBI Taxonomy" id="1487726"/>
    <lineage>
        <taxon>Bacteria</taxon>
        <taxon>Bacillati</taxon>
        <taxon>Actinomycetota</taxon>
        <taxon>Actinomycetes</taxon>
        <taxon>Mycobacteriales</taxon>
        <taxon>Mycobacteriaceae</taxon>
        <taxon>Mycobacterium</taxon>
    </lineage>
</organism>
<protein>
    <submittedName>
        <fullName evidence="2">Uncharacterized protein</fullName>
    </submittedName>
</protein>
<evidence type="ECO:0000256" key="1">
    <source>
        <dbReference type="SAM" id="MobiDB-lite"/>
    </source>
</evidence>
<proteinExistence type="predicted"/>
<dbReference type="AlphaFoldDB" id="A0A8E2LP86"/>
<gene>
    <name evidence="2" type="ORF">B4U45_18345</name>
    <name evidence="3" type="ORF">LAUMK4_00609</name>
</gene>
<name>A0A8E2LP86_9MYCO</name>
<evidence type="ECO:0000313" key="3">
    <source>
        <dbReference type="EMBL" id="VAZ88154.1"/>
    </source>
</evidence>
<reference evidence="3 5" key="2">
    <citation type="submission" date="2018-09" db="EMBL/GenBank/DDBJ databases">
        <authorList>
            <person name="Tagini F."/>
        </authorList>
    </citation>
    <scope>NUCLEOTIDE SEQUENCE [LARGE SCALE GENOMIC DNA]</scope>
    <source>
        <strain evidence="3 5">MK4</strain>
    </source>
</reference>
<sequence>MSSGDPTGAVRSLARATGLPESFIAELALKNELRSLFDSHGRLRGDTRKTTHRAAATTVNDNPIDPRQAVLALHAKRRPRQGRTGHQAQVDTLGKRWSQAREEGPSR</sequence>
<feature type="region of interest" description="Disordered" evidence="1">
    <location>
        <begin position="75"/>
        <end position="107"/>
    </location>
</feature>
<dbReference type="GeneID" id="66599336"/>
<evidence type="ECO:0000313" key="4">
    <source>
        <dbReference type="Proteomes" id="UP000192335"/>
    </source>
</evidence>
<dbReference type="Proteomes" id="UP000192335">
    <property type="component" value="Unassembled WGS sequence"/>
</dbReference>